<evidence type="ECO:0000256" key="5">
    <source>
        <dbReference type="ARBA" id="ARBA00023134"/>
    </source>
</evidence>
<dbReference type="SMART" id="SM00962">
    <property type="entry name" value="SRP54"/>
    <property type="match status" value="1"/>
</dbReference>
<evidence type="ECO:0000313" key="14">
    <source>
        <dbReference type="Proteomes" id="UP000028501"/>
    </source>
</evidence>
<dbReference type="Pfam" id="PF02881">
    <property type="entry name" value="SRP54_N"/>
    <property type="match status" value="1"/>
</dbReference>
<keyword evidence="5 8" id="KW-0342">GTP-binding</keyword>
<comment type="catalytic activity">
    <reaction evidence="8">
        <text>GTP + H2O = GDP + phosphate + H(+)</text>
        <dbReference type="Rhea" id="RHEA:19669"/>
        <dbReference type="ChEBI" id="CHEBI:15377"/>
        <dbReference type="ChEBI" id="CHEBI:15378"/>
        <dbReference type="ChEBI" id="CHEBI:37565"/>
        <dbReference type="ChEBI" id="CHEBI:43474"/>
        <dbReference type="ChEBI" id="CHEBI:58189"/>
        <dbReference type="EC" id="3.6.5.4"/>
    </reaction>
</comment>
<dbReference type="InterPro" id="IPR036225">
    <property type="entry name" value="SRP/SRP_N"/>
</dbReference>
<protein>
    <recommendedName>
        <fullName evidence="8">Signal recognition particle receptor FtsY</fullName>
        <shortName evidence="8">SRP receptor</shortName>
        <ecNumber evidence="8">3.6.5.4</ecNumber>
    </recommendedName>
</protein>
<keyword evidence="6 8" id="KW-0472">Membrane</keyword>
<dbReference type="RefSeq" id="WP_010879554.1">
    <property type="nucleotide sequence ID" value="NZ_CP006577.1"/>
</dbReference>
<evidence type="ECO:0000256" key="3">
    <source>
        <dbReference type="ARBA" id="ARBA00022741"/>
    </source>
</evidence>
<dbReference type="GO" id="GO:0005047">
    <property type="term" value="F:signal recognition particle binding"/>
    <property type="evidence" value="ECO:0007669"/>
    <property type="project" value="TreeGrafter"/>
</dbReference>
<comment type="subcellular location">
    <subcellularLocation>
        <location evidence="8">Cell membrane</location>
        <topology evidence="8">Peripheral membrane protein</topology>
        <orientation evidence="8">Cytoplasmic side</orientation>
    </subcellularLocation>
    <subcellularLocation>
        <location evidence="8">Cytoplasm</location>
    </subcellularLocation>
</comment>
<feature type="binding site" evidence="8">
    <location>
        <begin position="234"/>
        <end position="238"/>
    </location>
    <ligand>
        <name>GTP</name>
        <dbReference type="ChEBI" id="CHEBI:37565"/>
    </ligand>
</feature>
<dbReference type="SMART" id="SM00963">
    <property type="entry name" value="SRP54_N"/>
    <property type="match status" value="1"/>
</dbReference>
<dbReference type="InterPro" id="IPR000897">
    <property type="entry name" value="SRP54_GTPase_dom"/>
</dbReference>
<keyword evidence="4 8" id="KW-0378">Hydrolase</keyword>
<dbReference type="PANTHER" id="PTHR43134:SF1">
    <property type="entry name" value="SIGNAL RECOGNITION PARTICLE RECEPTOR SUBUNIT ALPHA"/>
    <property type="match status" value="1"/>
</dbReference>
<dbReference type="EMBL" id="CP006577">
    <property type="protein sequence ID" value="AIG99052.1"/>
    <property type="molecule type" value="Genomic_DNA"/>
</dbReference>
<dbReference type="GO" id="GO:0006614">
    <property type="term" value="P:SRP-dependent cotranslational protein targeting to membrane"/>
    <property type="evidence" value="ECO:0007669"/>
    <property type="project" value="InterPro"/>
</dbReference>
<evidence type="ECO:0000259" key="12">
    <source>
        <dbReference type="SMART" id="SM00963"/>
    </source>
</evidence>
<dbReference type="InterPro" id="IPR013822">
    <property type="entry name" value="Signal_recog_particl_SRP54_hlx"/>
</dbReference>
<evidence type="ECO:0000256" key="4">
    <source>
        <dbReference type="ARBA" id="ARBA00022801"/>
    </source>
</evidence>
<feature type="binding site" evidence="8">
    <location>
        <begin position="292"/>
        <end position="295"/>
    </location>
    <ligand>
        <name>GTP</name>
        <dbReference type="ChEBI" id="CHEBI:37565"/>
    </ligand>
</feature>
<dbReference type="InterPro" id="IPR004390">
    <property type="entry name" value="SR_rcpt_FtsY"/>
</dbReference>
<dbReference type="EC" id="3.6.5.4" evidence="8"/>
<dbReference type="AlphaFoldDB" id="A0A075WH08"/>
<keyword evidence="2 8" id="KW-0963">Cytoplasm</keyword>
<dbReference type="FunFam" id="3.40.50.300:FF:000053">
    <property type="entry name" value="Signal recognition particle receptor FtsY"/>
    <property type="match status" value="1"/>
</dbReference>
<evidence type="ECO:0000259" key="10">
    <source>
        <dbReference type="SMART" id="SM00382"/>
    </source>
</evidence>
<dbReference type="Pfam" id="PF00448">
    <property type="entry name" value="SRP54"/>
    <property type="match status" value="1"/>
</dbReference>
<keyword evidence="9" id="KW-0175">Coiled coil</keyword>
<evidence type="ECO:0000259" key="11">
    <source>
        <dbReference type="SMART" id="SM00962"/>
    </source>
</evidence>
<evidence type="ECO:0000256" key="2">
    <source>
        <dbReference type="ARBA" id="ARBA00022490"/>
    </source>
</evidence>
<evidence type="ECO:0000256" key="7">
    <source>
        <dbReference type="ARBA" id="ARBA00023170"/>
    </source>
</evidence>
<evidence type="ECO:0000256" key="1">
    <source>
        <dbReference type="ARBA" id="ARBA00022475"/>
    </source>
</evidence>
<feature type="domain" description="SRP54-type proteins GTP-binding" evidence="11">
    <location>
        <begin position="145"/>
        <end position="340"/>
    </location>
</feature>
<evidence type="ECO:0000256" key="8">
    <source>
        <dbReference type="HAMAP-Rule" id="MF_00920"/>
    </source>
</evidence>
<dbReference type="KEGG" id="afg:AFULGI_00023300"/>
<dbReference type="NCBIfam" id="TIGR00064">
    <property type="entry name" value="ftsY"/>
    <property type="match status" value="1"/>
</dbReference>
<dbReference type="InterPro" id="IPR027417">
    <property type="entry name" value="P-loop_NTPase"/>
</dbReference>
<name>A0A075WH08_ARCFL</name>
<dbReference type="SUPFAM" id="SSF47364">
    <property type="entry name" value="Domain of the SRP/SRP receptor G-proteins"/>
    <property type="match status" value="1"/>
</dbReference>
<comment type="subunit">
    <text evidence="8">Part of the signal recognition particle protein translocation system, which is composed of SRP and FtsY.</text>
</comment>
<accession>A0A075WH08</accession>
<dbReference type="HOGENOM" id="CLU_009301_3_1_2"/>
<evidence type="ECO:0000256" key="6">
    <source>
        <dbReference type="ARBA" id="ARBA00023136"/>
    </source>
</evidence>
<reference evidence="13 14" key="1">
    <citation type="submission" date="2013-07" db="EMBL/GenBank/DDBJ databases">
        <title>Genome of Archaeoglobus fulgidus.</title>
        <authorList>
            <person name="Fiebig A."/>
            <person name="Birkeland N.-K."/>
        </authorList>
    </citation>
    <scope>NUCLEOTIDE SEQUENCE [LARGE SCALE GENOMIC DNA]</scope>
    <source>
        <strain evidence="13 14">DSM 8774</strain>
    </source>
</reference>
<comment type="similarity">
    <text evidence="8">Belongs to the GTP-binding SRP family. FtsY subfamily.</text>
</comment>
<dbReference type="InterPro" id="IPR003593">
    <property type="entry name" value="AAA+_ATPase"/>
</dbReference>
<dbReference type="GO" id="GO:0005886">
    <property type="term" value="C:plasma membrane"/>
    <property type="evidence" value="ECO:0007669"/>
    <property type="project" value="UniProtKB-SubCell"/>
</dbReference>
<proteinExistence type="inferred from homology"/>
<keyword evidence="3 8" id="KW-0547">Nucleotide-binding</keyword>
<keyword evidence="7 8" id="KW-0675">Receptor</keyword>
<organism evidence="13 14">
    <name type="scientific">Archaeoglobus fulgidus DSM 8774</name>
    <dbReference type="NCBI Taxonomy" id="1344584"/>
    <lineage>
        <taxon>Archaea</taxon>
        <taxon>Methanobacteriati</taxon>
        <taxon>Methanobacteriota</taxon>
        <taxon>Archaeoglobi</taxon>
        <taxon>Archaeoglobales</taxon>
        <taxon>Archaeoglobaceae</taxon>
        <taxon>Archaeoglobus</taxon>
    </lineage>
</organism>
<dbReference type="HAMAP" id="MF_00920">
    <property type="entry name" value="FtsY"/>
    <property type="match status" value="1"/>
</dbReference>
<dbReference type="GO" id="GO:0005737">
    <property type="term" value="C:cytoplasm"/>
    <property type="evidence" value="ECO:0007669"/>
    <property type="project" value="UniProtKB-SubCell"/>
</dbReference>
<sequence length="340" mass="38147">MFKALKEKLSGLRKKIEEEEKEEIEEIRKEAEEKREAKVEEKKVGLKDKVAALVISREVVIDEKKVEGILEELEEILLESDVAFEVVDAISEALKSRLVGRRKKLTEKLSDIVMEELRSIIFEILDENRFDFDEFIKEKLKEKKPVVIAFVGVNGTGKTTTIAKVANRLIKQGYSVVLAAGDTFRAGAIEQLEEHAKRLGVKLIKHKHGSDPAAVIYDAIKHAESKGIDVVLADTAGRMHTKKNLLDQLEKIKRVTKPDLIIFVDESIAGNDAVERARMFAETVGIDGSILTKLDADPKGGSAISISYVTKKPVLFFGVGQEYDDLVKFDSKWLVERIFS</sequence>
<dbReference type="SMART" id="SM00382">
    <property type="entry name" value="AAA"/>
    <property type="match status" value="1"/>
</dbReference>
<dbReference type="GO" id="GO:0005525">
    <property type="term" value="F:GTP binding"/>
    <property type="evidence" value="ECO:0007669"/>
    <property type="project" value="UniProtKB-UniRule"/>
</dbReference>
<feature type="binding site" evidence="8">
    <location>
        <begin position="152"/>
        <end position="159"/>
    </location>
    <ligand>
        <name>GTP</name>
        <dbReference type="ChEBI" id="CHEBI:37565"/>
    </ligand>
</feature>
<dbReference type="GeneID" id="24795811"/>
<feature type="coiled-coil region" evidence="9">
    <location>
        <begin position="2"/>
        <end position="49"/>
    </location>
</feature>
<dbReference type="Gene3D" id="1.20.120.140">
    <property type="entry name" value="Signal recognition particle SRP54, nucleotide-binding domain"/>
    <property type="match status" value="1"/>
</dbReference>
<dbReference type="SUPFAM" id="SSF52540">
    <property type="entry name" value="P-loop containing nucleoside triphosphate hydrolases"/>
    <property type="match status" value="1"/>
</dbReference>
<evidence type="ECO:0000256" key="9">
    <source>
        <dbReference type="SAM" id="Coils"/>
    </source>
</evidence>
<dbReference type="Proteomes" id="UP000028501">
    <property type="component" value="Chromosome"/>
</dbReference>
<dbReference type="GO" id="GO:0003924">
    <property type="term" value="F:GTPase activity"/>
    <property type="evidence" value="ECO:0007669"/>
    <property type="project" value="UniProtKB-UniRule"/>
</dbReference>
<dbReference type="CDD" id="cd17874">
    <property type="entry name" value="FtsY"/>
    <property type="match status" value="1"/>
</dbReference>
<evidence type="ECO:0000313" key="13">
    <source>
        <dbReference type="EMBL" id="AIG99052.1"/>
    </source>
</evidence>
<comment type="function">
    <text evidence="8">Involved in targeting and insertion of nascent membrane proteins into the cytoplasmic membrane. Acts as a receptor for the complex formed by the signal recognition particle (SRP) and the ribosome-nascent chain (RNC).</text>
</comment>
<dbReference type="Gene3D" id="3.40.50.300">
    <property type="entry name" value="P-loop containing nucleotide triphosphate hydrolases"/>
    <property type="match status" value="1"/>
</dbReference>
<dbReference type="PANTHER" id="PTHR43134">
    <property type="entry name" value="SIGNAL RECOGNITION PARTICLE RECEPTOR SUBUNIT ALPHA"/>
    <property type="match status" value="1"/>
</dbReference>
<keyword evidence="1 8" id="KW-1003">Cell membrane</keyword>
<feature type="domain" description="Signal recognition particle SRP54 helical bundle" evidence="12">
    <location>
        <begin position="42"/>
        <end position="121"/>
    </location>
</feature>
<feature type="domain" description="AAA+ ATPase" evidence="10">
    <location>
        <begin position="144"/>
        <end position="339"/>
    </location>
</feature>
<gene>
    <name evidence="8" type="primary">ftsY</name>
    <name evidence="13" type="ORF">AFULGI_00023300</name>
</gene>
<dbReference type="InterPro" id="IPR042101">
    <property type="entry name" value="SRP54_N_sf"/>
</dbReference>